<dbReference type="PANTHER" id="PTHR22943">
    <property type="entry name" value="7-TRANSMEMBRANE DOMAIN RECEPTOR C.ELEGANS"/>
    <property type="match status" value="1"/>
</dbReference>
<feature type="compositionally biased region" description="Polar residues" evidence="1">
    <location>
        <begin position="210"/>
        <end position="223"/>
    </location>
</feature>
<feature type="transmembrane region" description="Helical" evidence="2">
    <location>
        <begin position="109"/>
        <end position="132"/>
    </location>
</feature>
<keyword evidence="2" id="KW-0472">Membrane</keyword>
<dbReference type="Pfam" id="PF10318">
    <property type="entry name" value="7TM_GPCR_Srh"/>
    <property type="match status" value="1"/>
</dbReference>
<proteinExistence type="predicted"/>
<evidence type="ECO:0000256" key="2">
    <source>
        <dbReference type="SAM" id="Phobius"/>
    </source>
</evidence>
<dbReference type="Proteomes" id="UP000887578">
    <property type="component" value="Unplaced"/>
</dbReference>
<dbReference type="AlphaFoldDB" id="A0A914PLQ6"/>
<reference evidence="4" key="1">
    <citation type="submission" date="2022-11" db="UniProtKB">
        <authorList>
            <consortium name="WormBaseParasite"/>
        </authorList>
    </citation>
    <scope>IDENTIFICATION</scope>
</reference>
<dbReference type="SUPFAM" id="SSF81321">
    <property type="entry name" value="Family A G protein-coupled receptor-like"/>
    <property type="match status" value="1"/>
</dbReference>
<dbReference type="PANTHER" id="PTHR22943:SF248">
    <property type="entry name" value="SEVEN TM RECEPTOR"/>
    <property type="match status" value="1"/>
</dbReference>
<evidence type="ECO:0000313" key="3">
    <source>
        <dbReference type="Proteomes" id="UP000887578"/>
    </source>
</evidence>
<accession>A0A914PLQ6</accession>
<feature type="region of interest" description="Disordered" evidence="1">
    <location>
        <begin position="201"/>
        <end position="223"/>
    </location>
</feature>
<evidence type="ECO:0000313" key="4">
    <source>
        <dbReference type="WBParaSite" id="PDA_v2.g1891.t1"/>
    </source>
</evidence>
<keyword evidence="2" id="KW-0812">Transmembrane</keyword>
<dbReference type="InterPro" id="IPR019422">
    <property type="entry name" value="7TM_GPCR_serpentine_rcpt_Srh"/>
</dbReference>
<evidence type="ECO:0000256" key="1">
    <source>
        <dbReference type="SAM" id="MobiDB-lite"/>
    </source>
</evidence>
<name>A0A914PLQ6_9BILA</name>
<organism evidence="3 4">
    <name type="scientific">Panagrolaimus davidi</name>
    <dbReference type="NCBI Taxonomy" id="227884"/>
    <lineage>
        <taxon>Eukaryota</taxon>
        <taxon>Metazoa</taxon>
        <taxon>Ecdysozoa</taxon>
        <taxon>Nematoda</taxon>
        <taxon>Chromadorea</taxon>
        <taxon>Rhabditida</taxon>
        <taxon>Tylenchina</taxon>
        <taxon>Panagrolaimomorpha</taxon>
        <taxon>Panagrolaimoidea</taxon>
        <taxon>Panagrolaimidae</taxon>
        <taxon>Panagrolaimus</taxon>
    </lineage>
</organism>
<keyword evidence="2" id="KW-1133">Transmembrane helix</keyword>
<sequence>MYAGDMPKAGPAAIVASWSEYYGHRGDSNETRFGNLIHMNFMVFYMCYIALIAILVGYSLLIFSAMKIFHVLKKHQSTLSRRTLELQKALAMSLIVQASSTKFNKIFKFFFFQSCVPILFVGIPLIIIISTVATGTYSPLINSIAMLIFSYQILLSPLISFYFVRPYRRILSPKGFINLLNSKISSKRVHSEVAVIHIHDQKSSNHHHQNGNARKGSTNIEIS</sequence>
<feature type="transmembrane region" description="Helical" evidence="2">
    <location>
        <begin position="42"/>
        <end position="66"/>
    </location>
</feature>
<keyword evidence="3" id="KW-1185">Reference proteome</keyword>
<feature type="transmembrane region" description="Helical" evidence="2">
    <location>
        <begin position="144"/>
        <end position="164"/>
    </location>
</feature>
<dbReference type="WBParaSite" id="PDA_v2.g1891.t1">
    <property type="protein sequence ID" value="PDA_v2.g1891.t1"/>
    <property type="gene ID" value="PDA_v2.g1891"/>
</dbReference>
<protein>
    <submittedName>
        <fullName evidence="4">G protein-coupled receptor</fullName>
    </submittedName>
</protein>